<gene>
    <name evidence="10" type="ORF">L210DRAFT_3639202</name>
</gene>
<comment type="subcellular location">
    <subcellularLocation>
        <location evidence="1">Endoplasmic reticulum membrane</location>
        <topology evidence="1">Multi-pass membrane protein</topology>
    </subcellularLocation>
</comment>
<dbReference type="InterPro" id="IPR009580">
    <property type="entry name" value="GPI_biosynthesis_protein_Pig-F"/>
</dbReference>
<reference evidence="10" key="2">
    <citation type="journal article" date="2020" name="Nat. Commun.">
        <title>Large-scale genome sequencing of mycorrhizal fungi provides insights into the early evolution of symbiotic traits.</title>
        <authorList>
            <person name="Miyauchi S."/>
            <person name="Kiss E."/>
            <person name="Kuo A."/>
            <person name="Drula E."/>
            <person name="Kohler A."/>
            <person name="Sanchez-Garcia M."/>
            <person name="Morin E."/>
            <person name="Andreopoulos B."/>
            <person name="Barry K.W."/>
            <person name="Bonito G."/>
            <person name="Buee M."/>
            <person name="Carver A."/>
            <person name="Chen C."/>
            <person name="Cichocki N."/>
            <person name="Clum A."/>
            <person name="Culley D."/>
            <person name="Crous P.W."/>
            <person name="Fauchery L."/>
            <person name="Girlanda M."/>
            <person name="Hayes R.D."/>
            <person name="Keri Z."/>
            <person name="LaButti K."/>
            <person name="Lipzen A."/>
            <person name="Lombard V."/>
            <person name="Magnuson J."/>
            <person name="Maillard F."/>
            <person name="Murat C."/>
            <person name="Nolan M."/>
            <person name="Ohm R.A."/>
            <person name="Pangilinan J."/>
            <person name="Pereira M.F."/>
            <person name="Perotto S."/>
            <person name="Peter M."/>
            <person name="Pfister S."/>
            <person name="Riley R."/>
            <person name="Sitrit Y."/>
            <person name="Stielow J.B."/>
            <person name="Szollosi G."/>
            <person name="Zifcakova L."/>
            <person name="Stursova M."/>
            <person name="Spatafora J.W."/>
            <person name="Tedersoo L."/>
            <person name="Vaario L.M."/>
            <person name="Yamada A."/>
            <person name="Yan M."/>
            <person name="Wang P."/>
            <person name="Xu J."/>
            <person name="Bruns T."/>
            <person name="Baldrian P."/>
            <person name="Vilgalys R."/>
            <person name="Dunand C."/>
            <person name="Henrissat B."/>
            <person name="Grigoriev I.V."/>
            <person name="Hibbett D."/>
            <person name="Nagy L.G."/>
            <person name="Martin F.M."/>
        </authorList>
    </citation>
    <scope>NUCLEOTIDE SEQUENCE</scope>
    <source>
        <strain evidence="10">BED1</strain>
    </source>
</reference>
<evidence type="ECO:0000256" key="9">
    <source>
        <dbReference type="SAM" id="Phobius"/>
    </source>
</evidence>
<dbReference type="EMBL" id="WHUW01000001">
    <property type="protein sequence ID" value="KAF8452723.1"/>
    <property type="molecule type" value="Genomic_DNA"/>
</dbReference>
<evidence type="ECO:0000256" key="4">
    <source>
        <dbReference type="ARBA" id="ARBA00022692"/>
    </source>
</evidence>
<keyword evidence="6 9" id="KW-1133">Transmembrane helix</keyword>
<evidence type="ECO:0000256" key="3">
    <source>
        <dbReference type="ARBA" id="ARBA00022502"/>
    </source>
</evidence>
<protein>
    <submittedName>
        <fullName evidence="10">GPI biosynthesis protein family Pig-F-domain-containing protein</fullName>
    </submittedName>
</protein>
<keyword evidence="11" id="KW-1185">Reference proteome</keyword>
<comment type="pathway">
    <text evidence="2">Glycolipid biosynthesis; glycosylphosphatidylinositol-anchor biosynthesis.</text>
</comment>
<keyword evidence="3" id="KW-0337">GPI-anchor biosynthesis</keyword>
<evidence type="ECO:0000313" key="11">
    <source>
        <dbReference type="Proteomes" id="UP001194468"/>
    </source>
</evidence>
<keyword evidence="7 9" id="KW-0472">Membrane</keyword>
<comment type="caution">
    <text evidence="10">The sequence shown here is derived from an EMBL/GenBank/DDBJ whole genome shotgun (WGS) entry which is preliminary data.</text>
</comment>
<feature type="region of interest" description="Disordered" evidence="8">
    <location>
        <begin position="1"/>
        <end position="26"/>
    </location>
</feature>
<evidence type="ECO:0000256" key="5">
    <source>
        <dbReference type="ARBA" id="ARBA00022824"/>
    </source>
</evidence>
<dbReference type="AlphaFoldDB" id="A0AAD4GMD7"/>
<feature type="transmembrane region" description="Helical" evidence="9">
    <location>
        <begin position="169"/>
        <end position="193"/>
    </location>
</feature>
<feature type="transmembrane region" description="Helical" evidence="9">
    <location>
        <begin position="226"/>
        <end position="246"/>
    </location>
</feature>
<name>A0AAD4GMD7_BOLED</name>
<proteinExistence type="predicted"/>
<sequence>MPATSSKTTLPPKSSKTKKKAGKIEPVRPPVDRFPFAQYASVLGVRLLLIGFTGLYIPQTTRLFGPLSARKTDRPQSEFMEALTVNPSLTLGWISVGLTLLEVWWAGWVRRWSFEQTAKGTEVEIKLDRVRFESLRFTRLKDATAFTLCAALATHVVAVVFGAPLTSHVVQTALLAFVVSILAAFTPAFVLGVPSFSSNTVSMINRLSWTRLFVELSPRNALERTMVYPAVGTFFGGWLGAIPIALDWDRPWQAWPLTPLFGSLGGYIIGAILAFTFSTARWLAIEHVQSCPPKLKSR</sequence>
<dbReference type="Pfam" id="PF06699">
    <property type="entry name" value="PIG-F"/>
    <property type="match status" value="1"/>
</dbReference>
<feature type="transmembrane region" description="Helical" evidence="9">
    <location>
        <begin position="36"/>
        <end position="57"/>
    </location>
</feature>
<keyword evidence="4 9" id="KW-0812">Transmembrane</keyword>
<organism evidence="10 11">
    <name type="scientific">Boletus edulis BED1</name>
    <dbReference type="NCBI Taxonomy" id="1328754"/>
    <lineage>
        <taxon>Eukaryota</taxon>
        <taxon>Fungi</taxon>
        <taxon>Dikarya</taxon>
        <taxon>Basidiomycota</taxon>
        <taxon>Agaricomycotina</taxon>
        <taxon>Agaricomycetes</taxon>
        <taxon>Agaricomycetidae</taxon>
        <taxon>Boletales</taxon>
        <taxon>Boletineae</taxon>
        <taxon>Boletaceae</taxon>
        <taxon>Boletoideae</taxon>
        <taxon>Boletus</taxon>
    </lineage>
</organism>
<dbReference type="GO" id="GO:0006506">
    <property type="term" value="P:GPI anchor biosynthetic process"/>
    <property type="evidence" value="ECO:0007669"/>
    <property type="project" value="UniProtKB-KW"/>
</dbReference>
<feature type="transmembrane region" description="Helical" evidence="9">
    <location>
        <begin position="90"/>
        <end position="109"/>
    </location>
</feature>
<keyword evidence="5" id="KW-0256">Endoplasmic reticulum</keyword>
<evidence type="ECO:0000256" key="6">
    <source>
        <dbReference type="ARBA" id="ARBA00022989"/>
    </source>
</evidence>
<dbReference type="Proteomes" id="UP001194468">
    <property type="component" value="Unassembled WGS sequence"/>
</dbReference>
<feature type="compositionally biased region" description="Low complexity" evidence="8">
    <location>
        <begin position="1"/>
        <end position="14"/>
    </location>
</feature>
<feature type="transmembrane region" description="Helical" evidence="9">
    <location>
        <begin position="266"/>
        <end position="284"/>
    </location>
</feature>
<evidence type="ECO:0000256" key="2">
    <source>
        <dbReference type="ARBA" id="ARBA00004687"/>
    </source>
</evidence>
<evidence type="ECO:0000256" key="8">
    <source>
        <dbReference type="SAM" id="MobiDB-lite"/>
    </source>
</evidence>
<evidence type="ECO:0000256" key="7">
    <source>
        <dbReference type="ARBA" id="ARBA00023136"/>
    </source>
</evidence>
<evidence type="ECO:0000256" key="1">
    <source>
        <dbReference type="ARBA" id="ARBA00004477"/>
    </source>
</evidence>
<evidence type="ECO:0000313" key="10">
    <source>
        <dbReference type="EMBL" id="KAF8452723.1"/>
    </source>
</evidence>
<feature type="transmembrane region" description="Helical" evidence="9">
    <location>
        <begin position="143"/>
        <end position="163"/>
    </location>
</feature>
<accession>A0AAD4GMD7</accession>
<dbReference type="GO" id="GO:0005789">
    <property type="term" value="C:endoplasmic reticulum membrane"/>
    <property type="evidence" value="ECO:0007669"/>
    <property type="project" value="UniProtKB-SubCell"/>
</dbReference>
<reference evidence="10" key="1">
    <citation type="submission" date="2019-10" db="EMBL/GenBank/DDBJ databases">
        <authorList>
            <consortium name="DOE Joint Genome Institute"/>
            <person name="Kuo A."/>
            <person name="Miyauchi S."/>
            <person name="Kiss E."/>
            <person name="Drula E."/>
            <person name="Kohler A."/>
            <person name="Sanchez-Garcia M."/>
            <person name="Andreopoulos B."/>
            <person name="Barry K.W."/>
            <person name="Bonito G."/>
            <person name="Buee M."/>
            <person name="Carver A."/>
            <person name="Chen C."/>
            <person name="Cichocki N."/>
            <person name="Clum A."/>
            <person name="Culley D."/>
            <person name="Crous P.W."/>
            <person name="Fauchery L."/>
            <person name="Girlanda M."/>
            <person name="Hayes R."/>
            <person name="Keri Z."/>
            <person name="LaButti K."/>
            <person name="Lipzen A."/>
            <person name="Lombard V."/>
            <person name="Magnuson J."/>
            <person name="Maillard F."/>
            <person name="Morin E."/>
            <person name="Murat C."/>
            <person name="Nolan M."/>
            <person name="Ohm R."/>
            <person name="Pangilinan J."/>
            <person name="Pereira M."/>
            <person name="Perotto S."/>
            <person name="Peter M."/>
            <person name="Riley R."/>
            <person name="Sitrit Y."/>
            <person name="Stielow B."/>
            <person name="Szollosi G."/>
            <person name="Zifcakova L."/>
            <person name="Stursova M."/>
            <person name="Spatafora J.W."/>
            <person name="Tedersoo L."/>
            <person name="Vaario L.-M."/>
            <person name="Yamada A."/>
            <person name="Yan M."/>
            <person name="Wang P."/>
            <person name="Xu J."/>
            <person name="Bruns T."/>
            <person name="Baldrian P."/>
            <person name="Vilgalys R."/>
            <person name="Henrissat B."/>
            <person name="Grigoriev I.V."/>
            <person name="Hibbett D."/>
            <person name="Nagy L.G."/>
            <person name="Martin F.M."/>
        </authorList>
    </citation>
    <scope>NUCLEOTIDE SEQUENCE</scope>
    <source>
        <strain evidence="10">BED1</strain>
    </source>
</reference>